<dbReference type="PROSITE" id="PS51464">
    <property type="entry name" value="SIS"/>
    <property type="match status" value="1"/>
</dbReference>
<evidence type="ECO:0000259" key="1">
    <source>
        <dbReference type="PROSITE" id="PS51464"/>
    </source>
</evidence>
<reference evidence="2 3" key="1">
    <citation type="submission" date="2018-06" db="EMBL/GenBank/DDBJ databases">
        <title>Population genomics shows no distinction between pathogenic Candida krusei and environmental Pichia kudriavzevii: One species, four names.</title>
        <authorList>
            <person name="Douglass A.P."/>
            <person name="Offei B."/>
            <person name="Braun-Galleani S."/>
            <person name="Coughlan A.Y."/>
            <person name="Martos A."/>
            <person name="Ortiz-Merino R.A."/>
            <person name="Byrne K.P."/>
            <person name="Wolfe K.H."/>
        </authorList>
    </citation>
    <scope>NUCLEOTIDE SEQUENCE [LARGE SCALE GENOMIC DNA]</scope>
    <source>
        <strain evidence="2 3">CBS573</strain>
    </source>
</reference>
<evidence type="ECO:0000313" key="3">
    <source>
        <dbReference type="Proteomes" id="UP000249293"/>
    </source>
</evidence>
<accession>A0A2U9R574</accession>
<name>A0A2U9R574_PICKU</name>
<dbReference type="Proteomes" id="UP000249293">
    <property type="component" value="Chromosome 3"/>
</dbReference>
<protein>
    <recommendedName>
        <fullName evidence="1">SIS domain-containing protein</fullName>
    </recommendedName>
</protein>
<dbReference type="InterPro" id="IPR001347">
    <property type="entry name" value="SIS_dom"/>
</dbReference>
<dbReference type="Pfam" id="PF01380">
    <property type="entry name" value="SIS"/>
    <property type="match status" value="1"/>
</dbReference>
<dbReference type="EMBL" id="CP028775">
    <property type="protein sequence ID" value="AWU76497.1"/>
    <property type="molecule type" value="Genomic_DNA"/>
</dbReference>
<feature type="domain" description="SIS" evidence="1">
    <location>
        <begin position="92"/>
        <end position="241"/>
    </location>
</feature>
<proteinExistence type="predicted"/>
<dbReference type="InterPro" id="IPR046348">
    <property type="entry name" value="SIS_dom_sf"/>
</dbReference>
<dbReference type="GeneID" id="40384292"/>
<dbReference type="PANTHER" id="PTHR38418:SF2">
    <property type="entry name" value="SUGAR ISOMERASE, KPSF_GUTQ (AFU_ORTHOLOGUE AFUA_6G08860)"/>
    <property type="match status" value="1"/>
</dbReference>
<dbReference type="GO" id="GO:0097367">
    <property type="term" value="F:carbohydrate derivative binding"/>
    <property type="evidence" value="ECO:0007669"/>
    <property type="project" value="InterPro"/>
</dbReference>
<organism evidence="2 3">
    <name type="scientific">Pichia kudriavzevii</name>
    <name type="common">Yeast</name>
    <name type="synonym">Issatchenkia orientalis</name>
    <dbReference type="NCBI Taxonomy" id="4909"/>
    <lineage>
        <taxon>Eukaryota</taxon>
        <taxon>Fungi</taxon>
        <taxon>Dikarya</taxon>
        <taxon>Ascomycota</taxon>
        <taxon>Saccharomycotina</taxon>
        <taxon>Pichiomycetes</taxon>
        <taxon>Pichiales</taxon>
        <taxon>Pichiaceae</taxon>
        <taxon>Pichia</taxon>
    </lineage>
</organism>
<gene>
    <name evidence="2" type="ORF">C5L36_0C04320</name>
</gene>
<dbReference type="SUPFAM" id="SSF53697">
    <property type="entry name" value="SIS domain"/>
    <property type="match status" value="1"/>
</dbReference>
<dbReference type="PANTHER" id="PTHR38418">
    <property type="entry name" value="SUGAR ISOMERASE, KPSF/GUTQ (AFU_ORTHOLOGUE AFUA_6G08860)"/>
    <property type="match status" value="1"/>
</dbReference>
<dbReference type="Gene3D" id="3.40.50.10490">
    <property type="entry name" value="Glucose-6-phosphate isomerase like protein, domain 1"/>
    <property type="match status" value="1"/>
</dbReference>
<keyword evidence="3" id="KW-1185">Reference proteome</keyword>
<evidence type="ECO:0000313" key="2">
    <source>
        <dbReference type="EMBL" id="AWU76497.1"/>
    </source>
</evidence>
<dbReference type="KEGG" id="pkz:C5L36_0C04320"/>
<dbReference type="VEuPathDB" id="FungiDB:C5L36_0C04320"/>
<dbReference type="AlphaFoldDB" id="A0A2U9R574"/>
<sequence>MTNTHHIESLPCTRGSSSSLSTLSTYIPSDASPLLDVAVGRMGLVLATQSEALISLERLYSQFPTLSRGGNEVDGTSDQWAVAQLRTSLRILNNALAVGGKIVLAGMGKSHKIAAKSVATLNSLRVHAALLHAGEALHGDLGIIREDHGDALVVVSASGNSPEIDQLLNHVPTNVPVILVTCTRHSPLESEGRVVSIILAEVPPQCKETNIYGLSAPTVTTTLCLAILDAVAIALAELHISDYQVRKELFAINHPGGAIGINHQREKLGSFNNTNNTSLLSVNTVATSMTSLYSNGSIAKTQTITLEKLPDLELDILRLLTLNDYIVLSENSILLTVERLGPSTEIVLSMTIHGLRPVTQFSSLPCLIPPLDYNWSPFLLLLLLLLFSHYNSLTACIASLYLQLHLLFI</sequence>
<dbReference type="STRING" id="4909.A0A2U9R574"/>
<dbReference type="OrthoDB" id="1872003at2759"/>
<dbReference type="GO" id="GO:1901135">
    <property type="term" value="P:carbohydrate derivative metabolic process"/>
    <property type="evidence" value="ECO:0007669"/>
    <property type="project" value="InterPro"/>
</dbReference>
<dbReference type="RefSeq" id="XP_029321974.1">
    <property type="nucleotide sequence ID" value="XM_029466114.1"/>
</dbReference>